<dbReference type="SUPFAM" id="SSF51230">
    <property type="entry name" value="Single hybrid motif"/>
    <property type="match status" value="1"/>
</dbReference>
<evidence type="ECO:0000256" key="1">
    <source>
        <dbReference type="ARBA" id="ARBA00022448"/>
    </source>
</evidence>
<dbReference type="Pfam" id="PF25975">
    <property type="entry name" value="CzcB_C"/>
    <property type="match status" value="1"/>
</dbReference>
<accession>A0ABN1L5Q9</accession>
<sequence length="411" mass="45240">MKPTFQILALISTVWLVSISASFPSFAVSEPKVEETEPEKGPNRGRMLRDGDFAIELSIFETGVPPEFRVWASTDGKAIDPSKVDLNVKLTRLGDGIDDINFYQEGEYLRGDMVIYEPHSFMVSLTAKYQGKTFNWQYDNFEGRTKIAEDVAKAMEISTEIVGPSTFHETVQVYGKLVLPADATSNVYARFDGLVKKVNVKLGESVKKGQLLLTVESNESLQSYKVFSAQNGIVSTVNVTSGEQSKGRSLLQITNDETLIAQLAVFPKDLPTVRLGAKTTITINGVEEKQVSTVESRILKVRDDQAKLFRVVVNNADSALSEGAFVSAAIEIGSYDVPMAVKRSGLQSFRDFTVVYAKVGDEYEVRMLELGRAVGEEIEVLSGISLGTEYVTENSYILKSDVEKSGASHDH</sequence>
<feature type="chain" id="PRO_5045864617" evidence="2">
    <location>
        <begin position="28"/>
        <end position="411"/>
    </location>
</feature>
<dbReference type="InterPro" id="IPR058646">
    <property type="entry name" value="CzcB_N"/>
</dbReference>
<keyword evidence="2" id="KW-0732">Signal</keyword>
<keyword evidence="6" id="KW-1185">Reference proteome</keyword>
<evidence type="ECO:0000313" key="5">
    <source>
        <dbReference type="EMBL" id="GAA0814541.1"/>
    </source>
</evidence>
<evidence type="ECO:0000313" key="6">
    <source>
        <dbReference type="Proteomes" id="UP001500021"/>
    </source>
</evidence>
<dbReference type="PANTHER" id="PTHR30097:SF4">
    <property type="entry name" value="SLR6042 PROTEIN"/>
    <property type="match status" value="1"/>
</dbReference>
<protein>
    <submittedName>
        <fullName evidence="5">Efflux RND transporter periplasmic adaptor subunit</fullName>
    </submittedName>
</protein>
<dbReference type="InterPro" id="IPR011053">
    <property type="entry name" value="Single_hybrid_motif"/>
</dbReference>
<dbReference type="RefSeq" id="WP_343816097.1">
    <property type="nucleotide sequence ID" value="NZ_BAAAFA010000003.1"/>
</dbReference>
<dbReference type="Gene3D" id="2.40.30.170">
    <property type="match status" value="1"/>
</dbReference>
<dbReference type="EMBL" id="BAAAFA010000003">
    <property type="protein sequence ID" value="GAA0814541.1"/>
    <property type="molecule type" value="Genomic_DNA"/>
</dbReference>
<keyword evidence="1" id="KW-0813">Transport</keyword>
<reference evidence="5 6" key="1">
    <citation type="journal article" date="2019" name="Int. J. Syst. Evol. Microbiol.">
        <title>The Global Catalogue of Microorganisms (GCM) 10K type strain sequencing project: providing services to taxonomists for standard genome sequencing and annotation.</title>
        <authorList>
            <consortium name="The Broad Institute Genomics Platform"/>
            <consortium name="The Broad Institute Genome Sequencing Center for Infectious Disease"/>
            <person name="Wu L."/>
            <person name="Ma J."/>
        </authorList>
    </citation>
    <scope>NUCLEOTIDE SEQUENCE [LARGE SCALE GENOMIC DNA]</scope>
    <source>
        <strain evidence="5 6">JCM 15608</strain>
    </source>
</reference>
<dbReference type="Gene3D" id="2.40.50.100">
    <property type="match status" value="1"/>
</dbReference>
<dbReference type="Pfam" id="PF25971">
    <property type="entry name" value="CzcB_N"/>
    <property type="match status" value="1"/>
</dbReference>
<dbReference type="Proteomes" id="UP001500021">
    <property type="component" value="Unassembled WGS sequence"/>
</dbReference>
<evidence type="ECO:0000256" key="2">
    <source>
        <dbReference type="SAM" id="SignalP"/>
    </source>
</evidence>
<comment type="caution">
    <text evidence="5">The sequence shown here is derived from an EMBL/GenBank/DDBJ whole genome shotgun (WGS) entry which is preliminary data.</text>
</comment>
<gene>
    <name evidence="5" type="ORF">GCM10009111_11550</name>
</gene>
<feature type="signal peptide" evidence="2">
    <location>
        <begin position="1"/>
        <end position="27"/>
    </location>
</feature>
<dbReference type="InterPro" id="IPR058649">
    <property type="entry name" value="CzcB_C"/>
</dbReference>
<evidence type="ECO:0000259" key="4">
    <source>
        <dbReference type="Pfam" id="PF25975"/>
    </source>
</evidence>
<dbReference type="InterPro" id="IPR051909">
    <property type="entry name" value="MFP_Cation_Efflux"/>
</dbReference>
<name>A0ABN1L5Q9_9GAMM</name>
<organism evidence="5 6">
    <name type="scientific">Colwellia asteriadis</name>
    <dbReference type="NCBI Taxonomy" id="517723"/>
    <lineage>
        <taxon>Bacteria</taxon>
        <taxon>Pseudomonadati</taxon>
        <taxon>Pseudomonadota</taxon>
        <taxon>Gammaproteobacteria</taxon>
        <taxon>Alteromonadales</taxon>
        <taxon>Colwelliaceae</taxon>
        <taxon>Colwellia</taxon>
    </lineage>
</organism>
<evidence type="ECO:0000259" key="3">
    <source>
        <dbReference type="Pfam" id="PF25971"/>
    </source>
</evidence>
<dbReference type="Gene3D" id="2.40.420.20">
    <property type="match status" value="1"/>
</dbReference>
<dbReference type="PANTHER" id="PTHR30097">
    <property type="entry name" value="CATION EFFLUX SYSTEM PROTEIN CUSB"/>
    <property type="match status" value="1"/>
</dbReference>
<proteinExistence type="predicted"/>
<feature type="domain" description="CzcB-like C-terminal circularly permuted SH3-like" evidence="4">
    <location>
        <begin position="340"/>
        <end position="399"/>
    </location>
</feature>
<feature type="domain" description="CzcB N-terminal" evidence="3">
    <location>
        <begin position="45"/>
        <end position="136"/>
    </location>
</feature>